<evidence type="ECO:0000313" key="1">
    <source>
        <dbReference type="EMBL" id="KAK4298492.1"/>
    </source>
</evidence>
<dbReference type="Gene3D" id="3.40.50.150">
    <property type="entry name" value="Vaccinia Virus protein VP39"/>
    <property type="match status" value="1"/>
</dbReference>
<name>A0AAE1P0L0_9EUCA</name>
<sequence length="86" mass="10023">MLQLDGMMCCNLHLWRVYDQFSLSVIPLLGKVMASDWKSYQYLMESIRKFAGQETFKEIIEEVGFRNVTNRNLELLSSTVASRLEV</sequence>
<organism evidence="1 2">
    <name type="scientific">Petrolisthes manimaculis</name>
    <dbReference type="NCBI Taxonomy" id="1843537"/>
    <lineage>
        <taxon>Eukaryota</taxon>
        <taxon>Metazoa</taxon>
        <taxon>Ecdysozoa</taxon>
        <taxon>Arthropoda</taxon>
        <taxon>Crustacea</taxon>
        <taxon>Multicrustacea</taxon>
        <taxon>Malacostraca</taxon>
        <taxon>Eumalacostraca</taxon>
        <taxon>Eucarida</taxon>
        <taxon>Decapoda</taxon>
        <taxon>Pleocyemata</taxon>
        <taxon>Anomura</taxon>
        <taxon>Galatheoidea</taxon>
        <taxon>Porcellanidae</taxon>
        <taxon>Petrolisthes</taxon>
    </lineage>
</organism>
<accession>A0AAE1P0L0</accession>
<protein>
    <submittedName>
        <fullName evidence="1">Uncharacterized protein</fullName>
    </submittedName>
</protein>
<dbReference type="Pfam" id="PF01209">
    <property type="entry name" value="Ubie_methyltran"/>
    <property type="match status" value="1"/>
</dbReference>
<evidence type="ECO:0000313" key="2">
    <source>
        <dbReference type="Proteomes" id="UP001292094"/>
    </source>
</evidence>
<proteinExistence type="predicted"/>
<dbReference type="EMBL" id="JAWZYT010003422">
    <property type="protein sequence ID" value="KAK4298492.1"/>
    <property type="molecule type" value="Genomic_DNA"/>
</dbReference>
<comment type="caution">
    <text evidence="1">The sequence shown here is derived from an EMBL/GenBank/DDBJ whole genome shotgun (WGS) entry which is preliminary data.</text>
</comment>
<dbReference type="AlphaFoldDB" id="A0AAE1P0L0"/>
<keyword evidence="2" id="KW-1185">Reference proteome</keyword>
<gene>
    <name evidence="1" type="ORF">Pmani_029167</name>
</gene>
<dbReference type="Proteomes" id="UP001292094">
    <property type="component" value="Unassembled WGS sequence"/>
</dbReference>
<dbReference type="InterPro" id="IPR029063">
    <property type="entry name" value="SAM-dependent_MTases_sf"/>
</dbReference>
<reference evidence="1" key="1">
    <citation type="submission" date="2023-11" db="EMBL/GenBank/DDBJ databases">
        <title>Genome assemblies of two species of porcelain crab, Petrolisthes cinctipes and Petrolisthes manimaculis (Anomura: Porcellanidae).</title>
        <authorList>
            <person name="Angst P."/>
        </authorList>
    </citation>
    <scope>NUCLEOTIDE SEQUENCE</scope>
    <source>
        <strain evidence="1">PB745_02</strain>
        <tissue evidence="1">Gill</tissue>
    </source>
</reference>